<evidence type="ECO:0000313" key="3">
    <source>
        <dbReference type="Proteomes" id="UP000299102"/>
    </source>
</evidence>
<feature type="region of interest" description="Disordered" evidence="1">
    <location>
        <begin position="83"/>
        <end position="111"/>
    </location>
</feature>
<gene>
    <name evidence="2" type="ORF">EVAR_33104_1</name>
</gene>
<keyword evidence="3" id="KW-1185">Reference proteome</keyword>
<dbReference type="Proteomes" id="UP000299102">
    <property type="component" value="Unassembled WGS sequence"/>
</dbReference>
<evidence type="ECO:0000256" key="1">
    <source>
        <dbReference type="SAM" id="MobiDB-lite"/>
    </source>
</evidence>
<organism evidence="2 3">
    <name type="scientific">Eumeta variegata</name>
    <name type="common">Bagworm moth</name>
    <name type="synonym">Eumeta japonica</name>
    <dbReference type="NCBI Taxonomy" id="151549"/>
    <lineage>
        <taxon>Eukaryota</taxon>
        <taxon>Metazoa</taxon>
        <taxon>Ecdysozoa</taxon>
        <taxon>Arthropoda</taxon>
        <taxon>Hexapoda</taxon>
        <taxon>Insecta</taxon>
        <taxon>Pterygota</taxon>
        <taxon>Neoptera</taxon>
        <taxon>Endopterygota</taxon>
        <taxon>Lepidoptera</taxon>
        <taxon>Glossata</taxon>
        <taxon>Ditrysia</taxon>
        <taxon>Tineoidea</taxon>
        <taxon>Psychidae</taxon>
        <taxon>Oiketicinae</taxon>
        <taxon>Eumeta</taxon>
    </lineage>
</organism>
<name>A0A4C1YAM6_EUMVA</name>
<evidence type="ECO:0000313" key="2">
    <source>
        <dbReference type="EMBL" id="GBP72413.1"/>
    </source>
</evidence>
<dbReference type="EMBL" id="BGZK01001144">
    <property type="protein sequence ID" value="GBP72413.1"/>
    <property type="molecule type" value="Genomic_DNA"/>
</dbReference>
<proteinExistence type="predicted"/>
<dbReference type="AlphaFoldDB" id="A0A4C1YAM6"/>
<protein>
    <submittedName>
        <fullName evidence="2">Uncharacterized protein</fullName>
    </submittedName>
</protein>
<accession>A0A4C1YAM6</accession>
<comment type="caution">
    <text evidence="2">The sequence shown here is derived from an EMBL/GenBank/DDBJ whole genome shotgun (WGS) entry which is preliminary data.</text>
</comment>
<sequence>MHVFPFGRDAPRRDAVIRSSLNVTLCGRERMPRYFRTRTSYISADGNDFCGSKISTARAATAPEEPRPATNMALRTDARRFRNKPSAPHVPAHTAAARGRGRRRRETARGELARPRLDALVSPRHKKCIKILLFDDNANLAPGRMQSDVSPMRAFRIFALNDQMIYDDDVAMEVRALITHPTLRHALPRCTHFGSRGSGLKSSAWAKCEARAADGRCHQNDDDVQNRRLNLVSEARRDWRFRGKEKAAAIIGRKSQRVIPSFRAAVEHISNEDGSPYSFESYSSVISNHRLYNISITELQRETSDINSLTDFNSKRIARPVGARAP</sequence>
<reference evidence="2 3" key="1">
    <citation type="journal article" date="2019" name="Commun. Biol.">
        <title>The bagworm genome reveals a unique fibroin gene that provides high tensile strength.</title>
        <authorList>
            <person name="Kono N."/>
            <person name="Nakamura H."/>
            <person name="Ohtoshi R."/>
            <person name="Tomita M."/>
            <person name="Numata K."/>
            <person name="Arakawa K."/>
        </authorList>
    </citation>
    <scope>NUCLEOTIDE SEQUENCE [LARGE SCALE GENOMIC DNA]</scope>
</reference>